<dbReference type="EMBL" id="BARS01038118">
    <property type="protein sequence ID" value="GAG18952.1"/>
    <property type="molecule type" value="Genomic_DNA"/>
</dbReference>
<accession>X0W6U0</accession>
<gene>
    <name evidence="1" type="ORF">S01H1_58356</name>
</gene>
<sequence>MGIIEQSAFKKLGSISINKSVNIKTLEDFNLFMTLVYQLNPDKTEDEIDDIIQKGIQEKK</sequence>
<proteinExistence type="predicted"/>
<protein>
    <submittedName>
        <fullName evidence="1">Uncharacterized protein</fullName>
    </submittedName>
</protein>
<name>X0W6U0_9ZZZZ</name>
<comment type="caution">
    <text evidence="1">The sequence shown here is derived from an EMBL/GenBank/DDBJ whole genome shotgun (WGS) entry which is preliminary data.</text>
</comment>
<evidence type="ECO:0000313" key="1">
    <source>
        <dbReference type="EMBL" id="GAG18952.1"/>
    </source>
</evidence>
<organism evidence="1">
    <name type="scientific">marine sediment metagenome</name>
    <dbReference type="NCBI Taxonomy" id="412755"/>
    <lineage>
        <taxon>unclassified sequences</taxon>
        <taxon>metagenomes</taxon>
        <taxon>ecological metagenomes</taxon>
    </lineage>
</organism>
<reference evidence="1" key="1">
    <citation type="journal article" date="2014" name="Front. Microbiol.">
        <title>High frequency of phylogenetically diverse reductive dehalogenase-homologous genes in deep subseafloor sedimentary metagenomes.</title>
        <authorList>
            <person name="Kawai M."/>
            <person name="Futagami T."/>
            <person name="Toyoda A."/>
            <person name="Takaki Y."/>
            <person name="Nishi S."/>
            <person name="Hori S."/>
            <person name="Arai W."/>
            <person name="Tsubouchi T."/>
            <person name="Morono Y."/>
            <person name="Uchiyama I."/>
            <person name="Ito T."/>
            <person name="Fujiyama A."/>
            <person name="Inagaki F."/>
            <person name="Takami H."/>
        </authorList>
    </citation>
    <scope>NUCLEOTIDE SEQUENCE</scope>
    <source>
        <strain evidence="1">Expedition CK06-06</strain>
    </source>
</reference>
<dbReference type="AlphaFoldDB" id="X0W6U0"/>